<proteinExistence type="predicted"/>
<dbReference type="RefSeq" id="WP_153499617.1">
    <property type="nucleotide sequence ID" value="NZ_WIRE01000001.1"/>
</dbReference>
<dbReference type="Proteomes" id="UP000469421">
    <property type="component" value="Unassembled WGS sequence"/>
</dbReference>
<reference evidence="3 4" key="1">
    <citation type="submission" date="2019-10" db="EMBL/GenBank/DDBJ databases">
        <title>Alcanivorax sp.PA15-N-34 draft genome sequence.</title>
        <authorList>
            <person name="Liao X."/>
            <person name="Shao Z."/>
        </authorList>
    </citation>
    <scope>NUCLEOTIDE SEQUENCE [LARGE SCALE GENOMIC DNA]</scope>
    <source>
        <strain evidence="3 4">PA15-N-34</strain>
    </source>
</reference>
<keyword evidence="4" id="KW-1185">Reference proteome</keyword>
<dbReference type="PANTHER" id="PTHR12526">
    <property type="entry name" value="GLYCOSYLTRANSFERASE"/>
    <property type="match status" value="1"/>
</dbReference>
<dbReference type="Gene3D" id="3.40.50.2000">
    <property type="entry name" value="Glycogen Phosphorylase B"/>
    <property type="match status" value="2"/>
</dbReference>
<feature type="domain" description="Glycosyl transferase family 1" evidence="1">
    <location>
        <begin position="211"/>
        <end position="350"/>
    </location>
</feature>
<dbReference type="AlphaFoldDB" id="A0A6N7LRD2"/>
<feature type="domain" description="Glycosyltransferase subfamily 4-like N-terminal" evidence="2">
    <location>
        <begin position="13"/>
        <end position="195"/>
    </location>
</feature>
<dbReference type="GO" id="GO:0016757">
    <property type="term" value="F:glycosyltransferase activity"/>
    <property type="evidence" value="ECO:0007669"/>
    <property type="project" value="InterPro"/>
</dbReference>
<accession>A0A6N7LRD2</accession>
<dbReference type="InterPro" id="IPR001296">
    <property type="entry name" value="Glyco_trans_1"/>
</dbReference>
<dbReference type="CDD" id="cd03811">
    <property type="entry name" value="GT4_GT28_WabH-like"/>
    <property type="match status" value="1"/>
</dbReference>
<dbReference type="EMBL" id="WIRE01000001">
    <property type="protein sequence ID" value="MQX52702.1"/>
    <property type="molecule type" value="Genomic_DNA"/>
</dbReference>
<evidence type="ECO:0000313" key="3">
    <source>
        <dbReference type="EMBL" id="MQX52702.1"/>
    </source>
</evidence>
<dbReference type="GO" id="GO:1901135">
    <property type="term" value="P:carbohydrate derivative metabolic process"/>
    <property type="evidence" value="ECO:0007669"/>
    <property type="project" value="UniProtKB-ARBA"/>
</dbReference>
<dbReference type="InterPro" id="IPR028098">
    <property type="entry name" value="Glyco_trans_4-like_N"/>
</dbReference>
<evidence type="ECO:0000259" key="2">
    <source>
        <dbReference type="Pfam" id="PF13439"/>
    </source>
</evidence>
<name>A0A6N7LRD2_9GAMM</name>
<protein>
    <submittedName>
        <fullName evidence="3">Glycosyltransferase</fullName>
    </submittedName>
</protein>
<keyword evidence="3" id="KW-0808">Transferase</keyword>
<organism evidence="3 4">
    <name type="scientific">Alcanivorax sediminis</name>
    <dbReference type="NCBI Taxonomy" id="2663008"/>
    <lineage>
        <taxon>Bacteria</taxon>
        <taxon>Pseudomonadati</taxon>
        <taxon>Pseudomonadota</taxon>
        <taxon>Gammaproteobacteria</taxon>
        <taxon>Oceanospirillales</taxon>
        <taxon>Alcanivoracaceae</taxon>
        <taxon>Alcanivorax</taxon>
    </lineage>
</organism>
<sequence>MKKVLLVTGSMKIGGLNSVIVEHARMFLSAGYDVRIILTSRKGELPEDLQDKIHYLDLENAESGLVVRLLYAVFRTFLKGIGNLFAAQKNRALFENLMLELGVNNEDMIVIHGFKVTAALRELRHPNLVKVMHEIQSKHAGKSVGWVRRIRYRLIAACYEQGKRVAVSRAVKDDYVKEVGGHGAVTVIGNGVNVSALVEASMTAPSMNISRPYIVSVGRLVEVKGFDVLIRAFAKSNARHTHDLVIVGEGKERGALCCLSKELGVDDRVHLAGYVKPPFGIVREATLYVGASFHEGFGLALLEAMCLGLPVVASRVSGFEEIMEAYPECMFEAGNVEELARLIDQTLLSDGKGRPAMPERYDFDEILKNYLLL</sequence>
<comment type="caution">
    <text evidence="3">The sequence shown here is derived from an EMBL/GenBank/DDBJ whole genome shotgun (WGS) entry which is preliminary data.</text>
</comment>
<dbReference type="Pfam" id="PF00534">
    <property type="entry name" value="Glycos_transf_1"/>
    <property type="match status" value="1"/>
</dbReference>
<gene>
    <name evidence="3" type="ORF">GFN93_05535</name>
</gene>
<evidence type="ECO:0000313" key="4">
    <source>
        <dbReference type="Proteomes" id="UP000469421"/>
    </source>
</evidence>
<evidence type="ECO:0000259" key="1">
    <source>
        <dbReference type="Pfam" id="PF00534"/>
    </source>
</evidence>
<dbReference type="PANTHER" id="PTHR12526:SF630">
    <property type="entry name" value="GLYCOSYLTRANSFERASE"/>
    <property type="match status" value="1"/>
</dbReference>
<dbReference type="SUPFAM" id="SSF53756">
    <property type="entry name" value="UDP-Glycosyltransferase/glycogen phosphorylase"/>
    <property type="match status" value="1"/>
</dbReference>
<dbReference type="Pfam" id="PF13439">
    <property type="entry name" value="Glyco_transf_4"/>
    <property type="match status" value="1"/>
</dbReference>